<dbReference type="EC" id="2.7.11.1" evidence="3"/>
<dbReference type="Gene3D" id="1.10.510.10">
    <property type="entry name" value="Transferase(Phosphotransferase) domain 1"/>
    <property type="match status" value="2"/>
</dbReference>
<feature type="region of interest" description="Disordered" evidence="14">
    <location>
        <begin position="1"/>
        <end position="62"/>
    </location>
</feature>
<dbReference type="GO" id="GO:0035556">
    <property type="term" value="P:intracellular signal transduction"/>
    <property type="evidence" value="ECO:0007669"/>
    <property type="project" value="TreeGrafter"/>
</dbReference>
<sequence length="423" mass="47821">MHIKISDFGSAKMMTRDEGRQLLAQSRAAPAADTDGDGEGEDESDTMAENERPPPTRRNSFVGTAEYVSPELLQEKTTSHASDLWALGCVVYQMVAGLPPFRSRLCQPSYGSRTDTLIDQPQISPSSHALPTAQYDTGTVRNRSQYMIFKKILALDYVIPPEGFSVEVTDLIQKLLVLEPWKRLGADDPGTDYPSLKAHPFFAGVEFTQLHEQTPPVIYPFLPGNEEHGDLRSSYRVPDDLEPGLSDRQLTQVLLNSMSLDDWQQDSASPPASSPDEPPPAPSDPNQRLQARAARNKRNIADVPEDEAARRLAVQERDNKWHRFVEGHLILKQGLIDKRKGLFARRRMFLLTLGPHLYYVDPVNMVLKGEIPWSRELRPEVKNFKHFFVHTPGRTYYLEDTQGYALEWVKAIEEVRVHTYGSD</sequence>
<dbReference type="GO" id="GO:0004674">
    <property type="term" value="F:protein serine/threonine kinase activity"/>
    <property type="evidence" value="ECO:0007669"/>
    <property type="project" value="UniProtKB-KW"/>
</dbReference>
<evidence type="ECO:0000256" key="11">
    <source>
        <dbReference type="ARBA" id="ARBA00022840"/>
    </source>
</evidence>
<evidence type="ECO:0000256" key="4">
    <source>
        <dbReference type="ARBA" id="ARBA00018538"/>
    </source>
</evidence>
<dbReference type="InterPro" id="IPR000719">
    <property type="entry name" value="Prot_kinase_dom"/>
</dbReference>
<protein>
    <recommendedName>
        <fullName evidence="4">3-phosphoinositide-dependent protein kinase 1</fullName>
        <ecNumber evidence="3">2.7.11.1</ecNumber>
    </recommendedName>
</protein>
<dbReference type="SMART" id="SM00220">
    <property type="entry name" value="S_TKc"/>
    <property type="match status" value="1"/>
</dbReference>
<keyword evidence="6" id="KW-0963">Cytoplasm</keyword>
<evidence type="ECO:0000256" key="1">
    <source>
        <dbReference type="ARBA" id="ARBA00004496"/>
    </source>
</evidence>
<keyword evidence="10 16" id="KW-0418">Kinase</keyword>
<organism evidence="16 17">
    <name type="scientific">Amphibalanus amphitrite</name>
    <name type="common">Striped barnacle</name>
    <name type="synonym">Balanus amphitrite</name>
    <dbReference type="NCBI Taxonomy" id="1232801"/>
    <lineage>
        <taxon>Eukaryota</taxon>
        <taxon>Metazoa</taxon>
        <taxon>Ecdysozoa</taxon>
        <taxon>Arthropoda</taxon>
        <taxon>Crustacea</taxon>
        <taxon>Multicrustacea</taxon>
        <taxon>Cirripedia</taxon>
        <taxon>Thoracica</taxon>
        <taxon>Thoracicalcarea</taxon>
        <taxon>Balanomorpha</taxon>
        <taxon>Balanoidea</taxon>
        <taxon>Balanidae</taxon>
        <taxon>Amphibalaninae</taxon>
        <taxon>Amphibalanus</taxon>
    </lineage>
</organism>
<feature type="domain" description="Protein kinase" evidence="15">
    <location>
        <begin position="1"/>
        <end position="202"/>
    </location>
</feature>
<reference evidence="16 17" key="1">
    <citation type="submission" date="2019-07" db="EMBL/GenBank/DDBJ databases">
        <title>Draft genome assembly of a fouling barnacle, Amphibalanus amphitrite (Darwin, 1854): The first reference genome for Thecostraca.</title>
        <authorList>
            <person name="Kim W."/>
        </authorList>
    </citation>
    <scope>NUCLEOTIDE SEQUENCE [LARGE SCALE GENOMIC DNA]</scope>
    <source>
        <strain evidence="16">SNU_AA5</strain>
        <tissue evidence="16">Soma without cirri and trophi</tissue>
    </source>
</reference>
<evidence type="ECO:0000313" key="16">
    <source>
        <dbReference type="EMBL" id="KAF0304031.1"/>
    </source>
</evidence>
<dbReference type="InterPro" id="IPR050236">
    <property type="entry name" value="Ser_Thr_kinase_AGC"/>
</dbReference>
<dbReference type="GO" id="GO:0048638">
    <property type="term" value="P:regulation of developmental growth"/>
    <property type="evidence" value="ECO:0007669"/>
    <property type="project" value="UniProtKB-ARBA"/>
</dbReference>
<dbReference type="PANTHER" id="PTHR24356">
    <property type="entry name" value="SERINE/THREONINE-PROTEIN KINASE"/>
    <property type="match status" value="1"/>
</dbReference>
<dbReference type="FunFam" id="2.30.29.30:FF:000324">
    <property type="entry name" value="Phosphoinositide-dependent kinase 1, isoform F"/>
    <property type="match status" value="1"/>
</dbReference>
<keyword evidence="17" id="KW-1185">Reference proteome</keyword>
<evidence type="ECO:0000256" key="12">
    <source>
        <dbReference type="ARBA" id="ARBA00047899"/>
    </source>
</evidence>
<dbReference type="GO" id="GO:1901701">
    <property type="term" value="P:cellular response to oxygen-containing compound"/>
    <property type="evidence" value="ECO:0007669"/>
    <property type="project" value="UniProtKB-ARBA"/>
</dbReference>
<dbReference type="PANTHER" id="PTHR24356:SF163">
    <property type="entry name" value="3-PHOSPHOINOSITIDE-DEPENDENT PROTEIN KINASE 1-RELATED"/>
    <property type="match status" value="1"/>
</dbReference>
<dbReference type="CDD" id="cd01262">
    <property type="entry name" value="PH_PDK1"/>
    <property type="match status" value="1"/>
</dbReference>
<feature type="compositionally biased region" description="Pro residues" evidence="14">
    <location>
        <begin position="272"/>
        <end position="283"/>
    </location>
</feature>
<evidence type="ECO:0000256" key="2">
    <source>
        <dbReference type="ARBA" id="ARBA00010006"/>
    </source>
</evidence>
<keyword evidence="9" id="KW-0547">Nucleotide-binding</keyword>
<dbReference type="SUPFAM" id="SSF50729">
    <property type="entry name" value="PH domain-like"/>
    <property type="match status" value="1"/>
</dbReference>
<evidence type="ECO:0000313" key="17">
    <source>
        <dbReference type="Proteomes" id="UP000440578"/>
    </source>
</evidence>
<comment type="subcellular location">
    <subcellularLocation>
        <location evidence="1">Cytoplasm</location>
    </subcellularLocation>
</comment>
<dbReference type="EMBL" id="VIIS01000885">
    <property type="protein sequence ID" value="KAF0304031.1"/>
    <property type="molecule type" value="Genomic_DNA"/>
</dbReference>
<evidence type="ECO:0000256" key="7">
    <source>
        <dbReference type="ARBA" id="ARBA00022527"/>
    </source>
</evidence>
<dbReference type="GO" id="GO:0005524">
    <property type="term" value="F:ATP binding"/>
    <property type="evidence" value="ECO:0007669"/>
    <property type="project" value="UniProtKB-KW"/>
</dbReference>
<dbReference type="AlphaFoldDB" id="A0A6A4WPS6"/>
<dbReference type="InterPro" id="IPR011993">
    <property type="entry name" value="PH-like_dom_sf"/>
</dbReference>
<feature type="compositionally biased region" description="Acidic residues" evidence="14">
    <location>
        <begin position="34"/>
        <end position="48"/>
    </location>
</feature>
<evidence type="ECO:0000256" key="10">
    <source>
        <dbReference type="ARBA" id="ARBA00022777"/>
    </source>
</evidence>
<dbReference type="Pfam" id="PF14593">
    <property type="entry name" value="PH_3"/>
    <property type="match status" value="1"/>
</dbReference>
<dbReference type="GO" id="GO:0005737">
    <property type="term" value="C:cytoplasm"/>
    <property type="evidence" value="ECO:0007669"/>
    <property type="project" value="UniProtKB-SubCell"/>
</dbReference>
<comment type="catalytic activity">
    <reaction evidence="13">
        <text>L-seryl-[protein] + ATP = O-phospho-L-seryl-[protein] + ADP + H(+)</text>
        <dbReference type="Rhea" id="RHEA:17989"/>
        <dbReference type="Rhea" id="RHEA-COMP:9863"/>
        <dbReference type="Rhea" id="RHEA-COMP:11604"/>
        <dbReference type="ChEBI" id="CHEBI:15378"/>
        <dbReference type="ChEBI" id="CHEBI:29999"/>
        <dbReference type="ChEBI" id="CHEBI:30616"/>
        <dbReference type="ChEBI" id="CHEBI:83421"/>
        <dbReference type="ChEBI" id="CHEBI:456216"/>
        <dbReference type="EC" id="2.7.11.1"/>
    </reaction>
</comment>
<name>A0A6A4WPS6_AMPAM</name>
<comment type="caution">
    <text evidence="16">The sequence shown here is derived from an EMBL/GenBank/DDBJ whole genome shotgun (WGS) entry which is preliminary data.</text>
</comment>
<comment type="catalytic activity">
    <reaction evidence="12">
        <text>L-threonyl-[protein] + ATP = O-phospho-L-threonyl-[protein] + ADP + H(+)</text>
        <dbReference type="Rhea" id="RHEA:46608"/>
        <dbReference type="Rhea" id="RHEA-COMP:11060"/>
        <dbReference type="Rhea" id="RHEA-COMP:11605"/>
        <dbReference type="ChEBI" id="CHEBI:15378"/>
        <dbReference type="ChEBI" id="CHEBI:30013"/>
        <dbReference type="ChEBI" id="CHEBI:30616"/>
        <dbReference type="ChEBI" id="CHEBI:61977"/>
        <dbReference type="ChEBI" id="CHEBI:456216"/>
        <dbReference type="EC" id="2.7.11.1"/>
    </reaction>
</comment>
<dbReference type="InterPro" id="IPR033931">
    <property type="entry name" value="PDK1-typ_PH"/>
</dbReference>
<comment type="similarity">
    <text evidence="2">Belongs to the protein kinase superfamily. AGC Ser/Thr protein kinase family. PDPK1 subfamily.</text>
</comment>
<dbReference type="InterPro" id="IPR011009">
    <property type="entry name" value="Kinase-like_dom_sf"/>
</dbReference>
<dbReference type="SUPFAM" id="SSF56112">
    <property type="entry name" value="Protein kinase-like (PK-like)"/>
    <property type="match status" value="1"/>
</dbReference>
<evidence type="ECO:0000256" key="9">
    <source>
        <dbReference type="ARBA" id="ARBA00022741"/>
    </source>
</evidence>
<evidence type="ECO:0000259" key="15">
    <source>
        <dbReference type="PROSITE" id="PS50011"/>
    </source>
</evidence>
<accession>A0A6A4WPS6</accession>
<feature type="region of interest" description="Disordered" evidence="14">
    <location>
        <begin position="263"/>
        <end position="301"/>
    </location>
</feature>
<keyword evidence="8" id="KW-0808">Transferase</keyword>
<keyword evidence="5" id="KW-0217">Developmental protein</keyword>
<dbReference type="PROSITE" id="PS50011">
    <property type="entry name" value="PROTEIN_KINASE_DOM"/>
    <property type="match status" value="1"/>
</dbReference>
<gene>
    <name evidence="16" type="primary">Pdk1_1</name>
    <name evidence="16" type="ORF">FJT64_024056</name>
</gene>
<keyword evidence="7" id="KW-0723">Serine/threonine-protein kinase</keyword>
<dbReference type="Pfam" id="PF00069">
    <property type="entry name" value="Pkinase"/>
    <property type="match status" value="1"/>
</dbReference>
<evidence type="ECO:0000256" key="8">
    <source>
        <dbReference type="ARBA" id="ARBA00022679"/>
    </source>
</evidence>
<evidence type="ECO:0000256" key="14">
    <source>
        <dbReference type="SAM" id="MobiDB-lite"/>
    </source>
</evidence>
<dbReference type="Proteomes" id="UP000440578">
    <property type="component" value="Unassembled WGS sequence"/>
</dbReference>
<proteinExistence type="inferred from homology"/>
<evidence type="ECO:0000256" key="5">
    <source>
        <dbReference type="ARBA" id="ARBA00022473"/>
    </source>
</evidence>
<evidence type="ECO:0000256" key="13">
    <source>
        <dbReference type="ARBA" id="ARBA00048679"/>
    </source>
</evidence>
<dbReference type="OrthoDB" id="347657at2759"/>
<dbReference type="Gene3D" id="2.30.29.30">
    <property type="entry name" value="Pleckstrin-homology domain (PH domain)/Phosphotyrosine-binding domain (PTB)"/>
    <property type="match status" value="1"/>
</dbReference>
<evidence type="ECO:0000256" key="6">
    <source>
        <dbReference type="ARBA" id="ARBA00022490"/>
    </source>
</evidence>
<evidence type="ECO:0000256" key="3">
    <source>
        <dbReference type="ARBA" id="ARBA00012513"/>
    </source>
</evidence>
<keyword evidence="11" id="KW-0067">ATP-binding</keyword>